<reference evidence="2" key="1">
    <citation type="submission" date="2021-07" db="EMBL/GenBank/DDBJ databases">
        <authorList>
            <person name="Durling M."/>
        </authorList>
    </citation>
    <scope>NUCLEOTIDE SEQUENCE</scope>
</reference>
<evidence type="ECO:0000313" key="2">
    <source>
        <dbReference type="EMBL" id="CAG8960634.1"/>
    </source>
</evidence>
<feature type="region of interest" description="Disordered" evidence="1">
    <location>
        <begin position="1"/>
        <end position="30"/>
    </location>
</feature>
<proteinExistence type="predicted"/>
<name>A0A9N9PNC3_9HELO</name>
<feature type="compositionally biased region" description="Acidic residues" evidence="1">
    <location>
        <begin position="16"/>
        <end position="29"/>
    </location>
</feature>
<feature type="region of interest" description="Disordered" evidence="1">
    <location>
        <begin position="52"/>
        <end position="77"/>
    </location>
</feature>
<keyword evidence="3" id="KW-1185">Reference proteome</keyword>
<feature type="region of interest" description="Disordered" evidence="1">
    <location>
        <begin position="166"/>
        <end position="220"/>
    </location>
</feature>
<evidence type="ECO:0000313" key="3">
    <source>
        <dbReference type="Proteomes" id="UP000696280"/>
    </source>
</evidence>
<dbReference type="AlphaFoldDB" id="A0A9N9PNC3"/>
<dbReference type="EMBL" id="CAJVRL010000101">
    <property type="protein sequence ID" value="CAG8960634.1"/>
    <property type="molecule type" value="Genomic_DNA"/>
</dbReference>
<protein>
    <submittedName>
        <fullName evidence="2">Uncharacterized protein</fullName>
    </submittedName>
</protein>
<dbReference type="Proteomes" id="UP000696280">
    <property type="component" value="Unassembled WGS sequence"/>
</dbReference>
<sequence length="360" mass="38514">MAPTGSTSPADTTLADNDDNDDDYNYNETEDLKIRNLPTNLLMTFDRGPLNVRIGRNPPESPPVLPKRSTAPSVQDSVPLVKQVSTEPVPLIVKEPASRSSARIGPQALNSPPVLPKRAVPSLVRNSEPVPSIAKEPQILAFAPPGQAHKPAPTEPLPRSSAQIGQNLLKSPPVDPKRPAAPLVQKPVLPVQKSVPPVRQLPVPRAPASSVRIGQDPPKSPTVLPMKATASLAQKSVPPVCQKPLAPVPPVTQVPATPEPALPVQIQSSVQFRQELAKLPLARLMKPAALPVQKSVPPVHQEPATVIEQMPLLLAQESEIEPISKPLPPVVRIASIASLPSIMPAIVPLRKSQYLRLQKS</sequence>
<organism evidence="2 3">
    <name type="scientific">Hymenoscyphus fraxineus</name>
    <dbReference type="NCBI Taxonomy" id="746836"/>
    <lineage>
        <taxon>Eukaryota</taxon>
        <taxon>Fungi</taxon>
        <taxon>Dikarya</taxon>
        <taxon>Ascomycota</taxon>
        <taxon>Pezizomycotina</taxon>
        <taxon>Leotiomycetes</taxon>
        <taxon>Helotiales</taxon>
        <taxon>Helotiaceae</taxon>
        <taxon>Hymenoscyphus</taxon>
    </lineage>
</organism>
<gene>
    <name evidence="2" type="ORF">HYFRA_00013512</name>
</gene>
<accession>A0A9N9PNC3</accession>
<evidence type="ECO:0000256" key="1">
    <source>
        <dbReference type="SAM" id="MobiDB-lite"/>
    </source>
</evidence>
<comment type="caution">
    <text evidence="2">The sequence shown here is derived from an EMBL/GenBank/DDBJ whole genome shotgun (WGS) entry which is preliminary data.</text>
</comment>